<feature type="domain" description="Alpha-L-rhamnosidase six-hairpin glycosidase" evidence="1">
    <location>
        <begin position="27"/>
        <end position="359"/>
    </location>
</feature>
<dbReference type="SUPFAM" id="SSF48208">
    <property type="entry name" value="Six-hairpin glycosidases"/>
    <property type="match status" value="1"/>
</dbReference>
<dbReference type="GO" id="GO:0005975">
    <property type="term" value="P:carbohydrate metabolic process"/>
    <property type="evidence" value="ECO:0007669"/>
    <property type="project" value="InterPro"/>
</dbReference>
<protein>
    <recommendedName>
        <fullName evidence="4">Alpha-L-rhamnosidase six-hairpin glycosidase domain-containing protein</fullName>
    </recommendedName>
</protein>
<dbReference type="InterPro" id="IPR008928">
    <property type="entry name" value="6-hairpin_glycosidase_sf"/>
</dbReference>
<proteinExistence type="predicted"/>
<evidence type="ECO:0000259" key="2">
    <source>
        <dbReference type="Pfam" id="PF17390"/>
    </source>
</evidence>
<accession>A0A645C2N0</accession>
<comment type="caution">
    <text evidence="3">The sequence shown here is derived from an EMBL/GenBank/DDBJ whole genome shotgun (WGS) entry which is preliminary data.</text>
</comment>
<dbReference type="EMBL" id="VSSQ01022973">
    <property type="protein sequence ID" value="MPM69603.1"/>
    <property type="molecule type" value="Genomic_DNA"/>
</dbReference>
<organism evidence="3">
    <name type="scientific">bioreactor metagenome</name>
    <dbReference type="NCBI Taxonomy" id="1076179"/>
    <lineage>
        <taxon>unclassified sequences</taxon>
        <taxon>metagenomes</taxon>
        <taxon>ecological metagenomes</taxon>
    </lineage>
</organism>
<evidence type="ECO:0000259" key="1">
    <source>
        <dbReference type="Pfam" id="PF17389"/>
    </source>
</evidence>
<feature type="domain" description="Alpha-L-rhamnosidase C-terminal" evidence="2">
    <location>
        <begin position="363"/>
        <end position="400"/>
    </location>
</feature>
<dbReference type="InterPro" id="IPR035398">
    <property type="entry name" value="Bac_rhamnosid_C"/>
</dbReference>
<dbReference type="Pfam" id="PF17389">
    <property type="entry name" value="Bac_rhamnosid6H"/>
    <property type="match status" value="1"/>
</dbReference>
<reference evidence="3" key="1">
    <citation type="submission" date="2019-08" db="EMBL/GenBank/DDBJ databases">
        <authorList>
            <person name="Kucharzyk K."/>
            <person name="Murdoch R.W."/>
            <person name="Higgins S."/>
            <person name="Loffler F."/>
        </authorList>
    </citation>
    <scope>NUCLEOTIDE SEQUENCE</scope>
</reference>
<dbReference type="Gene3D" id="1.50.10.10">
    <property type="match status" value="1"/>
</dbReference>
<evidence type="ECO:0000313" key="3">
    <source>
        <dbReference type="EMBL" id="MPM69603.1"/>
    </source>
</evidence>
<name>A0A645C2N0_9ZZZZ</name>
<dbReference type="InterPro" id="IPR012341">
    <property type="entry name" value="6hp_glycosidase-like_sf"/>
</dbReference>
<evidence type="ECO:0008006" key="4">
    <source>
        <dbReference type="Google" id="ProtNLM"/>
    </source>
</evidence>
<dbReference type="Pfam" id="PF17390">
    <property type="entry name" value="Bac_rhamnosid_C"/>
    <property type="match status" value="1"/>
</dbReference>
<dbReference type="PANTHER" id="PTHR34987:SF6">
    <property type="entry name" value="ALPHA-L-RHAMNOSIDASE SIX-HAIRPIN GLYCOSIDASE DOMAIN-CONTAINING PROTEIN"/>
    <property type="match status" value="1"/>
</dbReference>
<dbReference type="InterPro" id="IPR035396">
    <property type="entry name" value="Bac_rhamnosid6H"/>
</dbReference>
<sequence length="454" mass="52423">MYITRSEGADYRTVDMQYEYMPEQYRGSFRCNDEEINRIWDVGAYTMHLTTREFFIDGIKRDRWVWSGDAIQSYLMNYYLFFDNEAVKRTIWLLRGKDPVTSHTNTIMDYTFFWFLSIYDYYMYTGDKHFLTHVYPRMQTLMDYVLGRTNASGMVEGMTGDWVFVDWADGYMDKKGELSFEQVLFCKSLETMSLCARLVNDGEGEHKYNGLATALRAKLEPAFWNEAKKALVHNRVNGAQSEAVTRYANMFAVFFNYLSADKQQAIKHSVLLNDSVMKITTPYMRFYELEALCALGEQDAVMKEMKAYWGGMLREGATSFWEKYNPDDKGAQHLAMYGRPYGKSLCHAWGASPIYLLGKYYLGVRPVREGYKEFSITPVLGGLKWMEGDVPTPGGNIHVYMDARTIKVSAPQGSGYLYFSSKRKPKASVGKVEEVSKGNYRLLVQSGKEIVVKY</sequence>
<dbReference type="PANTHER" id="PTHR34987">
    <property type="entry name" value="C, PUTATIVE (AFU_ORTHOLOGUE AFUA_3G02880)-RELATED"/>
    <property type="match status" value="1"/>
</dbReference>
<dbReference type="AlphaFoldDB" id="A0A645C2N0"/>
<dbReference type="Gene3D" id="2.60.420.10">
    <property type="entry name" value="Maltose phosphorylase, domain 3"/>
    <property type="match status" value="1"/>
</dbReference>
<gene>
    <name evidence="3" type="ORF">SDC9_116551</name>
</gene>